<dbReference type="InterPro" id="IPR011006">
    <property type="entry name" value="CheY-like_superfamily"/>
</dbReference>
<accession>A0A2N7VKD2</accession>
<dbReference type="GO" id="GO:0000160">
    <property type="term" value="P:phosphorelay signal transduction system"/>
    <property type="evidence" value="ECO:0007669"/>
    <property type="project" value="InterPro"/>
</dbReference>
<dbReference type="PROSITE" id="PS50110">
    <property type="entry name" value="RESPONSE_REGULATORY"/>
    <property type="match status" value="1"/>
</dbReference>
<dbReference type="EMBL" id="PNYA01000018">
    <property type="protein sequence ID" value="PMS17610.1"/>
    <property type="molecule type" value="Genomic_DNA"/>
</dbReference>
<reference evidence="4 5" key="1">
    <citation type="submission" date="2018-01" db="EMBL/GenBank/DDBJ databases">
        <title>Whole genome analyses suggest that Burkholderia sensu lato contains two further novel genera in the rhizoxinica-symbiotica group Mycetohabitans gen. nov., and Trinickia gen. nov.: implications for the evolution of diazotrophy and nodulation in the Burkholderiaceae.</title>
        <authorList>
            <person name="Estrada-de los Santos P."/>
            <person name="Palmer M."/>
            <person name="Chavez-Ramirez B."/>
            <person name="Beukes C."/>
            <person name="Steenkamp E.T."/>
            <person name="Hirsch A.M."/>
            <person name="Manyaka P."/>
            <person name="Maluk M."/>
            <person name="Lafos M."/>
            <person name="Crook M."/>
            <person name="Gross E."/>
            <person name="Simon M.F."/>
            <person name="Bueno dos Reis Junior F."/>
            <person name="Poole P.S."/>
            <person name="Venter S.N."/>
            <person name="James E.K."/>
        </authorList>
    </citation>
    <scope>NUCLEOTIDE SEQUENCE [LARGE SCALE GENOMIC DNA]</scope>
    <source>
        <strain evidence="4 5">GIMN1.004</strain>
    </source>
</reference>
<dbReference type="SMART" id="SM00448">
    <property type="entry name" value="REC"/>
    <property type="match status" value="1"/>
</dbReference>
<comment type="caution">
    <text evidence="4">The sequence shown here is derived from an EMBL/GenBank/DDBJ whole genome shotgun (WGS) entry which is preliminary data.</text>
</comment>
<evidence type="ECO:0000256" key="2">
    <source>
        <dbReference type="PROSITE-ProRule" id="PRU00169"/>
    </source>
</evidence>
<evidence type="ECO:0000256" key="1">
    <source>
        <dbReference type="ARBA" id="ARBA00022553"/>
    </source>
</evidence>
<protein>
    <submittedName>
        <fullName evidence="4">Response regulator</fullName>
    </submittedName>
</protein>
<proteinExistence type="predicted"/>
<gene>
    <name evidence="4" type="ORF">C0Z18_19295</name>
</gene>
<dbReference type="AlphaFoldDB" id="A0A2N7VKD2"/>
<dbReference type="Gene3D" id="3.40.50.2300">
    <property type="match status" value="1"/>
</dbReference>
<keyword evidence="1 2" id="KW-0597">Phosphoprotein</keyword>
<dbReference type="InterPro" id="IPR001789">
    <property type="entry name" value="Sig_transdc_resp-reg_receiver"/>
</dbReference>
<feature type="domain" description="Response regulatory" evidence="3">
    <location>
        <begin position="6"/>
        <end position="120"/>
    </location>
</feature>
<evidence type="ECO:0000313" key="4">
    <source>
        <dbReference type="EMBL" id="PMS17610.1"/>
    </source>
</evidence>
<dbReference type="InterPro" id="IPR050595">
    <property type="entry name" value="Bact_response_regulator"/>
</dbReference>
<dbReference type="SUPFAM" id="SSF52172">
    <property type="entry name" value="CheY-like"/>
    <property type="match status" value="1"/>
</dbReference>
<sequence length="123" mass="13101">MSTGRTVSIVDDDEAVRLAVASLVRSMGWEADLFASAEQLLASPHLGDTTCLISDVRMPGMSGTVLHDRLVQLGYAIPTVFVTAFPTPELCAKVGTDGILAVIEKPVDAQAMAYWLNAALNRP</sequence>
<dbReference type="PANTHER" id="PTHR44591">
    <property type="entry name" value="STRESS RESPONSE REGULATOR PROTEIN 1"/>
    <property type="match status" value="1"/>
</dbReference>
<dbReference type="OrthoDB" id="8964771at2"/>
<name>A0A2N7VKD2_9BURK</name>
<dbReference type="PANTHER" id="PTHR44591:SF25">
    <property type="entry name" value="CHEMOTAXIS TWO-COMPONENT RESPONSE REGULATOR"/>
    <property type="match status" value="1"/>
</dbReference>
<feature type="modified residue" description="4-aspartylphosphate" evidence="2">
    <location>
        <position position="55"/>
    </location>
</feature>
<evidence type="ECO:0000259" key="3">
    <source>
        <dbReference type="PROSITE" id="PS50110"/>
    </source>
</evidence>
<keyword evidence="5" id="KW-1185">Reference proteome</keyword>
<dbReference type="Proteomes" id="UP000235616">
    <property type="component" value="Unassembled WGS sequence"/>
</dbReference>
<dbReference type="Pfam" id="PF00072">
    <property type="entry name" value="Response_reg"/>
    <property type="match status" value="1"/>
</dbReference>
<evidence type="ECO:0000313" key="5">
    <source>
        <dbReference type="Proteomes" id="UP000235616"/>
    </source>
</evidence>
<organism evidence="4 5">
    <name type="scientific">Trinickia dabaoshanensis</name>
    <dbReference type="NCBI Taxonomy" id="564714"/>
    <lineage>
        <taxon>Bacteria</taxon>
        <taxon>Pseudomonadati</taxon>
        <taxon>Pseudomonadota</taxon>
        <taxon>Betaproteobacteria</taxon>
        <taxon>Burkholderiales</taxon>
        <taxon>Burkholderiaceae</taxon>
        <taxon>Trinickia</taxon>
    </lineage>
</organism>
<dbReference type="RefSeq" id="WP_102647032.1">
    <property type="nucleotide sequence ID" value="NZ_PNYA01000018.1"/>
</dbReference>